<keyword evidence="3 5" id="KW-0472">Membrane</keyword>
<dbReference type="Gene3D" id="1.20.5.930">
    <property type="entry name" value="Bicelle-embedded integrin alpha(iib) transmembrane segment"/>
    <property type="match status" value="1"/>
</dbReference>
<dbReference type="RefSeq" id="XP_010789406.1">
    <property type="nucleotide sequence ID" value="XM_010791104.1"/>
</dbReference>
<name>A0A6I9PVV1_9TELE</name>
<evidence type="ECO:0000313" key="7">
    <source>
        <dbReference type="RefSeq" id="XP_010789406.1"/>
    </source>
</evidence>
<dbReference type="GO" id="GO:0009897">
    <property type="term" value="C:external side of plasma membrane"/>
    <property type="evidence" value="ECO:0007669"/>
    <property type="project" value="TreeGrafter"/>
</dbReference>
<dbReference type="GO" id="GO:0005178">
    <property type="term" value="F:integrin binding"/>
    <property type="evidence" value="ECO:0007669"/>
    <property type="project" value="TreeGrafter"/>
</dbReference>
<evidence type="ECO:0000256" key="2">
    <source>
        <dbReference type="ARBA" id="ARBA00023037"/>
    </source>
</evidence>
<feature type="transmembrane region" description="Helical" evidence="5">
    <location>
        <begin position="96"/>
        <end position="118"/>
    </location>
</feature>
<dbReference type="SUPFAM" id="SSF69179">
    <property type="entry name" value="Integrin domains"/>
    <property type="match status" value="1"/>
</dbReference>
<dbReference type="InterPro" id="IPR032695">
    <property type="entry name" value="Integrin_dom_sf"/>
</dbReference>
<dbReference type="KEGG" id="ncc:104962650"/>
<keyword evidence="5" id="KW-0812">Transmembrane</keyword>
<dbReference type="GO" id="GO:0008305">
    <property type="term" value="C:integrin complex"/>
    <property type="evidence" value="ECO:0007669"/>
    <property type="project" value="TreeGrafter"/>
</dbReference>
<dbReference type="GO" id="GO:0007229">
    <property type="term" value="P:integrin-mediated signaling pathway"/>
    <property type="evidence" value="ECO:0007669"/>
    <property type="project" value="UniProtKB-KW"/>
</dbReference>
<gene>
    <name evidence="7" type="primary">LOC104962650</name>
</gene>
<evidence type="ECO:0000256" key="5">
    <source>
        <dbReference type="SAM" id="Phobius"/>
    </source>
</evidence>
<organism evidence="6 7">
    <name type="scientific">Notothenia coriiceps</name>
    <name type="common">black rockcod</name>
    <dbReference type="NCBI Taxonomy" id="8208"/>
    <lineage>
        <taxon>Eukaryota</taxon>
        <taxon>Metazoa</taxon>
        <taxon>Chordata</taxon>
        <taxon>Craniata</taxon>
        <taxon>Vertebrata</taxon>
        <taxon>Euteleostomi</taxon>
        <taxon>Actinopterygii</taxon>
        <taxon>Neopterygii</taxon>
        <taxon>Teleostei</taxon>
        <taxon>Neoteleostei</taxon>
        <taxon>Acanthomorphata</taxon>
        <taxon>Eupercaria</taxon>
        <taxon>Perciformes</taxon>
        <taxon>Notothenioidei</taxon>
        <taxon>Nototheniidae</taxon>
        <taxon>Notothenia</taxon>
    </lineage>
</organism>
<dbReference type="GO" id="GO:0007160">
    <property type="term" value="P:cell-matrix adhesion"/>
    <property type="evidence" value="ECO:0007669"/>
    <property type="project" value="TreeGrafter"/>
</dbReference>
<evidence type="ECO:0000256" key="4">
    <source>
        <dbReference type="ARBA" id="ARBA00023180"/>
    </source>
</evidence>
<keyword evidence="2" id="KW-0401">Integrin</keyword>
<comment type="subcellular location">
    <subcellularLocation>
        <location evidence="1">Membrane</location>
        <topology evidence="1">Single-pass type I membrane protein</topology>
    </subcellularLocation>
</comment>
<sequence length="153" mass="17425">MFVQFCAREDELCERLVCRLGTLEAGGDAIIKLEIRLNPDVLLQAPGRHGVMRLESTALMSNPRESPHTVLIHEQPAAQVVVEAIFTQKPSTTVKVFIIVVSLVLGLLILAALIWCLWKAGFFKREFQKKEEEEFKRDSWDYVPKNDKRESTS</sequence>
<dbReference type="GeneID" id="104962650"/>
<evidence type="ECO:0000256" key="1">
    <source>
        <dbReference type="ARBA" id="ARBA00004479"/>
    </source>
</evidence>
<proteinExistence type="predicted"/>
<dbReference type="PROSITE" id="PS00242">
    <property type="entry name" value="INTEGRIN_ALPHA"/>
    <property type="match status" value="1"/>
</dbReference>
<dbReference type="Gene3D" id="2.60.40.1530">
    <property type="entry name" value="ntegrin, alpha v. Chain A, domain 4"/>
    <property type="match status" value="1"/>
</dbReference>
<dbReference type="OrthoDB" id="8917152at2759"/>
<dbReference type="PANTHER" id="PTHR23220:SF78">
    <property type="entry name" value="INTEGRIN ALPHA-4"/>
    <property type="match status" value="1"/>
</dbReference>
<keyword evidence="5" id="KW-1133">Transmembrane helix</keyword>
<dbReference type="PANTHER" id="PTHR23220">
    <property type="entry name" value="INTEGRIN ALPHA"/>
    <property type="match status" value="1"/>
</dbReference>
<evidence type="ECO:0000256" key="3">
    <source>
        <dbReference type="ARBA" id="ARBA00023136"/>
    </source>
</evidence>
<dbReference type="Proteomes" id="UP000504611">
    <property type="component" value="Unplaced"/>
</dbReference>
<dbReference type="GO" id="GO:0098609">
    <property type="term" value="P:cell-cell adhesion"/>
    <property type="evidence" value="ECO:0007669"/>
    <property type="project" value="TreeGrafter"/>
</dbReference>
<protein>
    <submittedName>
        <fullName evidence="7">Integrin alpha-4-like</fullName>
    </submittedName>
</protein>
<reference evidence="7" key="1">
    <citation type="submission" date="2025-08" db="UniProtKB">
        <authorList>
            <consortium name="RefSeq"/>
        </authorList>
    </citation>
    <scope>IDENTIFICATION</scope>
    <source>
        <tissue evidence="7">Muscle</tissue>
    </source>
</reference>
<dbReference type="InterPro" id="IPR018184">
    <property type="entry name" value="Integrin_alpha_C_CS"/>
</dbReference>
<evidence type="ECO:0000313" key="6">
    <source>
        <dbReference type="Proteomes" id="UP000504611"/>
    </source>
</evidence>
<dbReference type="AlphaFoldDB" id="A0A6I9PVV1"/>
<accession>A0A6I9PVV1</accession>
<keyword evidence="4" id="KW-0325">Glycoprotein</keyword>
<keyword evidence="6" id="KW-1185">Reference proteome</keyword>
<dbReference type="GO" id="GO:0033627">
    <property type="term" value="P:cell adhesion mediated by integrin"/>
    <property type="evidence" value="ECO:0007669"/>
    <property type="project" value="TreeGrafter"/>
</dbReference>